<dbReference type="RefSeq" id="WP_084662071.1">
    <property type="nucleotide sequence ID" value="NZ_FWWY01000002.1"/>
</dbReference>
<dbReference type="Proteomes" id="UP000192660">
    <property type="component" value="Unassembled WGS sequence"/>
</dbReference>
<name>A0A1W1WNY8_SULTA</name>
<gene>
    <name evidence="1" type="ORF">SAMN00768000_3609</name>
</gene>
<dbReference type="EMBL" id="FWWY01000002">
    <property type="protein sequence ID" value="SMC08038.1"/>
    <property type="molecule type" value="Genomic_DNA"/>
</dbReference>
<accession>A0A1W1WNY8</accession>
<evidence type="ECO:0000313" key="2">
    <source>
        <dbReference type="Proteomes" id="UP000192660"/>
    </source>
</evidence>
<reference evidence="2" key="1">
    <citation type="submission" date="2017-04" db="EMBL/GenBank/DDBJ databases">
        <authorList>
            <person name="Varghese N."/>
            <person name="Submissions S."/>
        </authorList>
    </citation>
    <scope>NUCLEOTIDE SEQUENCE [LARGE SCALE GENOMIC DNA]</scope>
    <source>
        <strain evidence="2">DSM 9293</strain>
    </source>
</reference>
<organism evidence="1 2">
    <name type="scientific">Sulfobacillus thermosulfidooxidans (strain DSM 9293 / VKM B-1269 / AT-1)</name>
    <dbReference type="NCBI Taxonomy" id="929705"/>
    <lineage>
        <taxon>Bacteria</taxon>
        <taxon>Bacillati</taxon>
        <taxon>Bacillota</taxon>
        <taxon>Clostridia</taxon>
        <taxon>Eubacteriales</taxon>
        <taxon>Clostridiales Family XVII. Incertae Sedis</taxon>
        <taxon>Sulfobacillus</taxon>
    </lineage>
</organism>
<protein>
    <submittedName>
        <fullName evidence="1">Uncharacterized protein</fullName>
    </submittedName>
</protein>
<keyword evidence="2" id="KW-1185">Reference proteome</keyword>
<dbReference type="AlphaFoldDB" id="A0A1W1WNY8"/>
<proteinExistence type="predicted"/>
<evidence type="ECO:0000313" key="1">
    <source>
        <dbReference type="EMBL" id="SMC08038.1"/>
    </source>
</evidence>
<sequence length="122" mass="13596">MITDDELNRWQDLCDDATPGRWCMEFIAEARTALPTLIAEVRRLRALVKDETGNDDHDTLPDVDADTLRDQLFRQLTLFIATETSQTRCLICGAEGPEPCEPDCPVGLAQALVTHLTAPNSR</sequence>